<protein>
    <recommendedName>
        <fullName evidence="1">Helicase C-terminal domain-containing protein</fullName>
    </recommendedName>
</protein>
<organism evidence="2 3">
    <name type="scientific">Mycena rosella</name>
    <name type="common">Pink bonnet</name>
    <name type="synonym">Agaricus rosellus</name>
    <dbReference type="NCBI Taxonomy" id="1033263"/>
    <lineage>
        <taxon>Eukaryota</taxon>
        <taxon>Fungi</taxon>
        <taxon>Dikarya</taxon>
        <taxon>Basidiomycota</taxon>
        <taxon>Agaricomycotina</taxon>
        <taxon>Agaricomycetes</taxon>
        <taxon>Agaricomycetidae</taxon>
        <taxon>Agaricales</taxon>
        <taxon>Marasmiineae</taxon>
        <taxon>Mycenaceae</taxon>
        <taxon>Mycena</taxon>
    </lineage>
</organism>
<dbReference type="InterPro" id="IPR027417">
    <property type="entry name" value="P-loop_NTPase"/>
</dbReference>
<keyword evidence="3" id="KW-1185">Reference proteome</keyword>
<evidence type="ECO:0000313" key="3">
    <source>
        <dbReference type="Proteomes" id="UP001221757"/>
    </source>
</evidence>
<comment type="caution">
    <text evidence="2">The sequence shown here is derived from an EMBL/GenBank/DDBJ whole genome shotgun (WGS) entry which is preliminary data.</text>
</comment>
<dbReference type="InterPro" id="IPR001650">
    <property type="entry name" value="Helicase_C-like"/>
</dbReference>
<reference evidence="2" key="1">
    <citation type="submission" date="2023-03" db="EMBL/GenBank/DDBJ databases">
        <title>Massive genome expansion in bonnet fungi (Mycena s.s.) driven by repeated elements and novel gene families across ecological guilds.</title>
        <authorList>
            <consortium name="Lawrence Berkeley National Laboratory"/>
            <person name="Harder C.B."/>
            <person name="Miyauchi S."/>
            <person name="Viragh M."/>
            <person name="Kuo A."/>
            <person name="Thoen E."/>
            <person name="Andreopoulos B."/>
            <person name="Lu D."/>
            <person name="Skrede I."/>
            <person name="Drula E."/>
            <person name="Henrissat B."/>
            <person name="Morin E."/>
            <person name="Kohler A."/>
            <person name="Barry K."/>
            <person name="LaButti K."/>
            <person name="Morin E."/>
            <person name="Salamov A."/>
            <person name="Lipzen A."/>
            <person name="Mereny Z."/>
            <person name="Hegedus B."/>
            <person name="Baldrian P."/>
            <person name="Stursova M."/>
            <person name="Weitz H."/>
            <person name="Taylor A."/>
            <person name="Grigoriev I.V."/>
            <person name="Nagy L.G."/>
            <person name="Martin F."/>
            <person name="Kauserud H."/>
        </authorList>
    </citation>
    <scope>NUCLEOTIDE SEQUENCE</scope>
    <source>
        <strain evidence="2">CBHHK067</strain>
    </source>
</reference>
<dbReference type="SUPFAM" id="SSF52540">
    <property type="entry name" value="P-loop containing nucleoside triphosphate hydrolases"/>
    <property type="match status" value="1"/>
</dbReference>
<dbReference type="EMBL" id="JARKIE010000464">
    <property type="protein sequence ID" value="KAJ7635918.1"/>
    <property type="molecule type" value="Genomic_DNA"/>
</dbReference>
<dbReference type="AlphaFoldDB" id="A0AAD7C0U2"/>
<feature type="non-terminal residue" evidence="2">
    <location>
        <position position="74"/>
    </location>
</feature>
<accession>A0AAD7C0U2</accession>
<evidence type="ECO:0000259" key="1">
    <source>
        <dbReference type="Pfam" id="PF00271"/>
    </source>
</evidence>
<name>A0AAD7C0U2_MYCRO</name>
<proteinExistence type="predicted"/>
<sequence length="74" mass="8189">MKQFWRGKIKLLVATEAAGIYPRTIGAGIPDIKLIIQFGVPSSLAVWTQRAGRAGRSPDLRTCAIMLVERSMFQ</sequence>
<dbReference type="Pfam" id="PF00271">
    <property type="entry name" value="Helicase_C"/>
    <property type="match status" value="1"/>
</dbReference>
<dbReference type="Gene3D" id="3.40.50.300">
    <property type="entry name" value="P-loop containing nucleotide triphosphate hydrolases"/>
    <property type="match status" value="1"/>
</dbReference>
<gene>
    <name evidence="2" type="ORF">B0H17DRAFT_902354</name>
</gene>
<feature type="domain" description="Helicase C-terminal" evidence="1">
    <location>
        <begin position="1"/>
        <end position="57"/>
    </location>
</feature>
<evidence type="ECO:0000313" key="2">
    <source>
        <dbReference type="EMBL" id="KAJ7635918.1"/>
    </source>
</evidence>
<dbReference type="Proteomes" id="UP001221757">
    <property type="component" value="Unassembled WGS sequence"/>
</dbReference>